<accession>B2D2B4</accession>
<dbReference type="EMBL" id="EU574848">
    <property type="protein sequence ID" value="ACB70355.1"/>
    <property type="molecule type" value="mRNA"/>
</dbReference>
<proteinExistence type="evidence at transcript level"/>
<name>B2D2B4_ORNCO</name>
<evidence type="ECO:0000313" key="2">
    <source>
        <dbReference type="EMBL" id="ACB70355.1"/>
    </source>
</evidence>
<organism evidence="2">
    <name type="scientific">Ornithodoros coriaceus</name>
    <name type="common">Soft tick</name>
    <name type="synonym">Argasid tick</name>
    <dbReference type="NCBI Taxonomy" id="92741"/>
    <lineage>
        <taxon>Eukaryota</taxon>
        <taxon>Metazoa</taxon>
        <taxon>Ecdysozoa</taxon>
        <taxon>Arthropoda</taxon>
        <taxon>Chelicerata</taxon>
        <taxon>Arachnida</taxon>
        <taxon>Acari</taxon>
        <taxon>Parasitiformes</taxon>
        <taxon>Ixodida</taxon>
        <taxon>Ixodoidea</taxon>
        <taxon>Argasidae</taxon>
        <taxon>Ornithodorinae</taxon>
        <taxon>Ornithodoros</taxon>
    </lineage>
</organism>
<dbReference type="AlphaFoldDB" id="B2D2B4"/>
<keyword evidence="1" id="KW-0732">Signal</keyword>
<protein>
    <submittedName>
        <fullName evidence="2">Hypothetical secreted protein</fullName>
    </submittedName>
</protein>
<reference evidence="2" key="2">
    <citation type="submission" date="2008-03" db="EMBL/GenBank/DDBJ databases">
        <authorList>
            <person name="Li K.S."/>
            <person name="Guan Y."/>
            <person name="Wang J."/>
            <person name="Smith G.J.D."/>
            <person name="Xu K.M."/>
            <person name="Duan L."/>
            <person name="Rahardjo A.P."/>
            <person name="Puthavathana P."/>
            <person name="Buranathai C."/>
            <person name="Nguyen T.D."/>
            <person name="Estoepangestie A.T.S."/>
            <person name="Chaisingh A."/>
            <person name="Auewarakul P."/>
            <person name="Long H.T."/>
            <person name="Hanh N.T.H."/>
            <person name="Lim W."/>
            <person name="Webby R.J."/>
            <person name="Poon L.L.M."/>
            <person name="Chen H."/>
            <person name="Shortridge K.F."/>
            <person name="Yuen K.Y."/>
            <person name="Webster R.G."/>
            <person name="Peiris J.S.M."/>
        </authorList>
    </citation>
    <scope>NUCLEOTIDE SEQUENCE</scope>
    <source>
        <tissue evidence="2">Salivary glands</tissue>
    </source>
</reference>
<sequence length="59" mass="6674">MMRLVIFFLGFSAYGAYGDCPPANDAWRVRRLNEHISPIAYRLCCVKVLVLNLLQTLSG</sequence>
<reference evidence="2" key="1">
    <citation type="journal article" date="2008" name="J. Proteomics">
        <title>An insight into the salivary transcriptome and proteome of the soft tick and vector of epizootic bovine abortion, Ornithodoros coriaceus.</title>
        <authorList>
            <person name="Francischetti I.M."/>
            <person name="Meng Z."/>
            <person name="Mans B.J."/>
            <person name="Gudderra N."/>
            <person name="Hall M."/>
            <person name="Veenstra T.D."/>
            <person name="Pham V.M."/>
            <person name="Kotsyfakis M."/>
            <person name="Ribeiro J.M."/>
        </authorList>
    </citation>
    <scope>NUCLEOTIDE SEQUENCE</scope>
    <source>
        <tissue evidence="2">Salivary glands</tissue>
    </source>
</reference>
<evidence type="ECO:0000256" key="1">
    <source>
        <dbReference type="SAM" id="SignalP"/>
    </source>
</evidence>
<feature type="chain" id="PRO_5002776027" evidence="1">
    <location>
        <begin position="19"/>
        <end position="59"/>
    </location>
</feature>
<feature type="signal peptide" evidence="1">
    <location>
        <begin position="1"/>
        <end position="18"/>
    </location>
</feature>